<dbReference type="OrthoDB" id="461481at2"/>
<dbReference type="eggNOG" id="ENOG5032VP0">
    <property type="taxonomic scope" value="Bacteria"/>
</dbReference>
<dbReference type="EMBL" id="CP000393">
    <property type="protein sequence ID" value="ABG53937.1"/>
    <property type="molecule type" value="Genomic_DNA"/>
</dbReference>
<sequence>MKIDIDIMTRYLHRMRNQPGWDFLNEVATSLNMDRATSRRYTKTAEEWELIERQQLENQPTQIQASHKLMKLEPGEVRKIVQANCQEFQF</sequence>
<reference evidence="1" key="1">
    <citation type="submission" date="2006-06" db="EMBL/GenBank/DDBJ databases">
        <title>Complete sequence of Trichodesmium erythraeum IMS101.</title>
        <authorList>
            <consortium name="US DOE Joint Genome Institute"/>
            <person name="Copeland A."/>
            <person name="Lucas S."/>
            <person name="Lapidus A."/>
            <person name="Barry K."/>
            <person name="Detter J.C."/>
            <person name="Glavina del Rio T."/>
            <person name="Hammon N."/>
            <person name="Israni S."/>
            <person name="Dalin E."/>
            <person name="Tice H."/>
            <person name="Pitluck S."/>
            <person name="Kiss H."/>
            <person name="Munk A.C."/>
            <person name="Brettin T."/>
            <person name="Bruce D."/>
            <person name="Han C."/>
            <person name="Tapia R."/>
            <person name="Gilna P."/>
            <person name="Schmutz J."/>
            <person name="Larimer F."/>
            <person name="Land M."/>
            <person name="Hauser L."/>
            <person name="Kyrpides N."/>
            <person name="Kim E."/>
            <person name="Richardson P."/>
        </authorList>
    </citation>
    <scope>NUCLEOTIDE SEQUENCE [LARGE SCALE GENOMIC DNA]</scope>
    <source>
        <strain evidence="1">IMS101</strain>
    </source>
</reference>
<dbReference type="HOGENOM" id="CLU_176252_0_0_3"/>
<dbReference type="KEGG" id="ter:Tery_5025"/>
<evidence type="ECO:0000313" key="1">
    <source>
        <dbReference type="EMBL" id="ABG53937.1"/>
    </source>
</evidence>
<gene>
    <name evidence="1" type="ordered locus">Tery_5025</name>
</gene>
<name>Q10UY7_TRIEI</name>
<dbReference type="RefSeq" id="WP_011614231.1">
    <property type="nucleotide sequence ID" value="NC_008312.1"/>
</dbReference>
<organism evidence="1">
    <name type="scientific">Trichodesmium erythraeum (strain IMS101)</name>
    <dbReference type="NCBI Taxonomy" id="203124"/>
    <lineage>
        <taxon>Bacteria</taxon>
        <taxon>Bacillati</taxon>
        <taxon>Cyanobacteriota</taxon>
        <taxon>Cyanophyceae</taxon>
        <taxon>Oscillatoriophycideae</taxon>
        <taxon>Oscillatoriales</taxon>
        <taxon>Microcoleaceae</taxon>
        <taxon>Trichodesmium</taxon>
    </lineage>
</organism>
<dbReference type="AlphaFoldDB" id="Q10UY7"/>
<protein>
    <recommendedName>
        <fullName evidence="2">Transcriptional regulator</fullName>
    </recommendedName>
</protein>
<evidence type="ECO:0008006" key="2">
    <source>
        <dbReference type="Google" id="ProtNLM"/>
    </source>
</evidence>
<accession>Q10UY7</accession>
<proteinExistence type="predicted"/>